<evidence type="ECO:0000313" key="1">
    <source>
        <dbReference type="EMBL" id="KAE8962600.1"/>
    </source>
</evidence>
<evidence type="ECO:0000313" key="2">
    <source>
        <dbReference type="Proteomes" id="UP000435112"/>
    </source>
</evidence>
<gene>
    <name evidence="1" type="ORF">PR002_g29551</name>
</gene>
<dbReference type="Proteomes" id="UP000435112">
    <property type="component" value="Unassembled WGS sequence"/>
</dbReference>
<protein>
    <submittedName>
        <fullName evidence="1">Uncharacterized protein</fullName>
    </submittedName>
</protein>
<dbReference type="EMBL" id="QXFU01005927">
    <property type="protein sequence ID" value="KAE8962600.1"/>
    <property type="molecule type" value="Genomic_DNA"/>
</dbReference>
<comment type="caution">
    <text evidence="1">The sequence shown here is derived from an EMBL/GenBank/DDBJ whole genome shotgun (WGS) entry which is preliminary data.</text>
</comment>
<accession>A0A6A3GZY0</accession>
<reference evidence="1 2" key="1">
    <citation type="submission" date="2018-09" db="EMBL/GenBank/DDBJ databases">
        <title>Genomic investigation of the strawberry pathogen Phytophthora fragariae indicates pathogenicity is determined by transcriptional variation in three key races.</title>
        <authorList>
            <person name="Adams T.M."/>
            <person name="Armitage A.D."/>
            <person name="Sobczyk M.K."/>
            <person name="Bates H.J."/>
            <person name="Dunwell J.M."/>
            <person name="Nellist C.F."/>
            <person name="Harrison R.J."/>
        </authorList>
    </citation>
    <scope>NUCLEOTIDE SEQUENCE [LARGE SCALE GENOMIC DNA]</scope>
    <source>
        <strain evidence="1 2">SCRP324</strain>
    </source>
</reference>
<sequence length="43" mass="4944">MRADAPPRATLAALPQQQRFTAALWQLRWNQLLRGPSEARRPC</sequence>
<dbReference type="AlphaFoldDB" id="A0A6A3GZY0"/>
<organism evidence="1 2">
    <name type="scientific">Phytophthora rubi</name>
    <dbReference type="NCBI Taxonomy" id="129364"/>
    <lineage>
        <taxon>Eukaryota</taxon>
        <taxon>Sar</taxon>
        <taxon>Stramenopiles</taxon>
        <taxon>Oomycota</taxon>
        <taxon>Peronosporomycetes</taxon>
        <taxon>Peronosporales</taxon>
        <taxon>Peronosporaceae</taxon>
        <taxon>Phytophthora</taxon>
    </lineage>
</organism>
<name>A0A6A3GZY0_9STRA</name>
<proteinExistence type="predicted"/>